<gene>
    <name evidence="2" type="ORF">HanXRQr2_Chr08g0334361</name>
</gene>
<feature type="compositionally biased region" description="Basic and acidic residues" evidence="1">
    <location>
        <begin position="82"/>
        <end position="99"/>
    </location>
</feature>
<dbReference type="EMBL" id="MNCJ02000323">
    <property type="protein sequence ID" value="KAF5794977.1"/>
    <property type="molecule type" value="Genomic_DNA"/>
</dbReference>
<dbReference type="Gramene" id="mRNA:HanXRQr2_Chr08g0334361">
    <property type="protein sequence ID" value="mRNA:HanXRQr2_Chr08g0334361"/>
    <property type="gene ID" value="HanXRQr2_Chr08g0334361"/>
</dbReference>
<proteinExistence type="predicted"/>
<evidence type="ECO:0000256" key="1">
    <source>
        <dbReference type="SAM" id="MobiDB-lite"/>
    </source>
</evidence>
<organism evidence="2 3">
    <name type="scientific">Helianthus annuus</name>
    <name type="common">Common sunflower</name>
    <dbReference type="NCBI Taxonomy" id="4232"/>
    <lineage>
        <taxon>Eukaryota</taxon>
        <taxon>Viridiplantae</taxon>
        <taxon>Streptophyta</taxon>
        <taxon>Embryophyta</taxon>
        <taxon>Tracheophyta</taxon>
        <taxon>Spermatophyta</taxon>
        <taxon>Magnoliopsida</taxon>
        <taxon>eudicotyledons</taxon>
        <taxon>Gunneridae</taxon>
        <taxon>Pentapetalae</taxon>
        <taxon>asterids</taxon>
        <taxon>campanulids</taxon>
        <taxon>Asterales</taxon>
        <taxon>Asteraceae</taxon>
        <taxon>Asteroideae</taxon>
        <taxon>Heliantheae alliance</taxon>
        <taxon>Heliantheae</taxon>
        <taxon>Helianthus</taxon>
    </lineage>
</organism>
<comment type="caution">
    <text evidence="2">The sequence shown here is derived from an EMBL/GenBank/DDBJ whole genome shotgun (WGS) entry which is preliminary data.</text>
</comment>
<reference evidence="2" key="2">
    <citation type="submission" date="2020-06" db="EMBL/GenBank/DDBJ databases">
        <title>Helianthus annuus Genome sequencing and assembly Release 2.</title>
        <authorList>
            <person name="Gouzy J."/>
            <person name="Langlade N."/>
            <person name="Munos S."/>
        </authorList>
    </citation>
    <scope>NUCLEOTIDE SEQUENCE</scope>
    <source>
        <tissue evidence="2">Leaves</tissue>
    </source>
</reference>
<dbReference type="AlphaFoldDB" id="A0A9K3NC52"/>
<keyword evidence="3" id="KW-1185">Reference proteome</keyword>
<evidence type="ECO:0000313" key="2">
    <source>
        <dbReference type="EMBL" id="KAF5794977.1"/>
    </source>
</evidence>
<reference evidence="2" key="1">
    <citation type="journal article" date="2017" name="Nature">
        <title>The sunflower genome provides insights into oil metabolism, flowering and Asterid evolution.</title>
        <authorList>
            <person name="Badouin H."/>
            <person name="Gouzy J."/>
            <person name="Grassa C.J."/>
            <person name="Murat F."/>
            <person name="Staton S.E."/>
            <person name="Cottret L."/>
            <person name="Lelandais-Briere C."/>
            <person name="Owens G.L."/>
            <person name="Carrere S."/>
            <person name="Mayjonade B."/>
            <person name="Legrand L."/>
            <person name="Gill N."/>
            <person name="Kane N.C."/>
            <person name="Bowers J.E."/>
            <person name="Hubner S."/>
            <person name="Bellec A."/>
            <person name="Berard A."/>
            <person name="Berges H."/>
            <person name="Blanchet N."/>
            <person name="Boniface M.C."/>
            <person name="Brunel D."/>
            <person name="Catrice O."/>
            <person name="Chaidir N."/>
            <person name="Claudel C."/>
            <person name="Donnadieu C."/>
            <person name="Faraut T."/>
            <person name="Fievet G."/>
            <person name="Helmstetter N."/>
            <person name="King M."/>
            <person name="Knapp S.J."/>
            <person name="Lai Z."/>
            <person name="Le Paslier M.C."/>
            <person name="Lippi Y."/>
            <person name="Lorenzon L."/>
            <person name="Mandel J.R."/>
            <person name="Marage G."/>
            <person name="Marchand G."/>
            <person name="Marquand E."/>
            <person name="Bret-Mestries E."/>
            <person name="Morien E."/>
            <person name="Nambeesan S."/>
            <person name="Nguyen T."/>
            <person name="Pegot-Espagnet P."/>
            <person name="Pouilly N."/>
            <person name="Raftis F."/>
            <person name="Sallet E."/>
            <person name="Schiex T."/>
            <person name="Thomas J."/>
            <person name="Vandecasteele C."/>
            <person name="Vares D."/>
            <person name="Vear F."/>
            <person name="Vautrin S."/>
            <person name="Crespi M."/>
            <person name="Mangin B."/>
            <person name="Burke J.M."/>
            <person name="Salse J."/>
            <person name="Munos S."/>
            <person name="Vincourt P."/>
            <person name="Rieseberg L.H."/>
            <person name="Langlade N.B."/>
        </authorList>
    </citation>
    <scope>NUCLEOTIDE SEQUENCE</scope>
    <source>
        <tissue evidence="2">Leaves</tissue>
    </source>
</reference>
<accession>A0A9K3NC52</accession>
<protein>
    <submittedName>
        <fullName evidence="2">Uncharacterized protein</fullName>
    </submittedName>
</protein>
<name>A0A9K3NC52_HELAN</name>
<dbReference type="Proteomes" id="UP000215914">
    <property type="component" value="Unassembled WGS sequence"/>
</dbReference>
<feature type="region of interest" description="Disordered" evidence="1">
    <location>
        <begin position="69"/>
        <end position="105"/>
    </location>
</feature>
<sequence>MGIDNFALLVIMVYAEFINPYGIKTTRGINSQASSDRLSQFGTARDYHEFDLQNDINWYTERDEDYAMPPSFDNSDPFSGPTEDKFVMSSDKENQDENHQPFNDPIVDPFGQTNYLDKPWPLTSIGYVKDGVKVTDYYDFDGKCVEQDLNGNIINLKDFQEIDTRRRTDACSSCLEENKISCDCYLVGESKNTHELKDQTGEKDVDFDLDSNSEDNFERSLQEHHESDAAKVKEGDRDATNDELLIYANEDDYEVFELRIVHRKNRTGFEENKIYQLF</sequence>
<evidence type="ECO:0000313" key="3">
    <source>
        <dbReference type="Proteomes" id="UP000215914"/>
    </source>
</evidence>